<feature type="transmembrane region" description="Helical" evidence="2">
    <location>
        <begin position="12"/>
        <end position="30"/>
    </location>
</feature>
<evidence type="ECO:0000256" key="2">
    <source>
        <dbReference type="SAM" id="Phobius"/>
    </source>
</evidence>
<organism evidence="3 4">
    <name type="scientific">Orchesella dallaii</name>
    <dbReference type="NCBI Taxonomy" id="48710"/>
    <lineage>
        <taxon>Eukaryota</taxon>
        <taxon>Metazoa</taxon>
        <taxon>Ecdysozoa</taxon>
        <taxon>Arthropoda</taxon>
        <taxon>Hexapoda</taxon>
        <taxon>Collembola</taxon>
        <taxon>Entomobryomorpha</taxon>
        <taxon>Entomobryoidea</taxon>
        <taxon>Orchesellidae</taxon>
        <taxon>Orchesellinae</taxon>
        <taxon>Orchesella</taxon>
    </lineage>
</organism>
<evidence type="ECO:0000313" key="4">
    <source>
        <dbReference type="Proteomes" id="UP001642540"/>
    </source>
</evidence>
<proteinExistence type="predicted"/>
<gene>
    <name evidence="3" type="ORF">ODALV1_LOCUS30887</name>
</gene>
<name>A0ABP1S8E1_9HEXA</name>
<dbReference type="EMBL" id="CAXLJM020000164">
    <property type="protein sequence ID" value="CAL8146655.1"/>
    <property type="molecule type" value="Genomic_DNA"/>
</dbReference>
<feature type="compositionally biased region" description="Polar residues" evidence="1">
    <location>
        <begin position="148"/>
        <end position="160"/>
    </location>
</feature>
<evidence type="ECO:0000256" key="1">
    <source>
        <dbReference type="SAM" id="MobiDB-lite"/>
    </source>
</evidence>
<accession>A0ABP1S8E1</accession>
<sequence length="191" mass="21076">MSSHVVLRSYSSVLHIFIVFIVSFGSSIYLGQAHSVPDCIIYTFNATTNRLECAEINDIDVGSSKSSESDRSAIQNLLLFSTFIIVMCIAFYCCKNCGGPSFGRFRHEDELNNVWQGSSTPVFNPLTTPSNITLGFPHLHQVVSAATSPINNSRETQTPENIGDSEPPEYQPPPSYNECVMINTNNDSKKV</sequence>
<keyword evidence="4" id="KW-1185">Reference proteome</keyword>
<keyword evidence="2" id="KW-0472">Membrane</keyword>
<comment type="caution">
    <text evidence="3">The sequence shown here is derived from an EMBL/GenBank/DDBJ whole genome shotgun (WGS) entry which is preliminary data.</text>
</comment>
<keyword evidence="2" id="KW-0812">Transmembrane</keyword>
<evidence type="ECO:0000313" key="3">
    <source>
        <dbReference type="EMBL" id="CAL8146655.1"/>
    </source>
</evidence>
<reference evidence="3 4" key="1">
    <citation type="submission" date="2024-08" db="EMBL/GenBank/DDBJ databases">
        <authorList>
            <person name="Cucini C."/>
            <person name="Frati F."/>
        </authorList>
    </citation>
    <scope>NUCLEOTIDE SEQUENCE [LARGE SCALE GENOMIC DNA]</scope>
</reference>
<keyword evidence="2" id="KW-1133">Transmembrane helix</keyword>
<dbReference type="Proteomes" id="UP001642540">
    <property type="component" value="Unassembled WGS sequence"/>
</dbReference>
<feature type="region of interest" description="Disordered" evidence="1">
    <location>
        <begin position="148"/>
        <end position="178"/>
    </location>
</feature>
<protein>
    <submittedName>
        <fullName evidence="3">Uncharacterized protein</fullName>
    </submittedName>
</protein>
<feature type="transmembrane region" description="Helical" evidence="2">
    <location>
        <begin position="73"/>
        <end position="94"/>
    </location>
</feature>